<keyword evidence="2" id="KW-1185">Reference proteome</keyword>
<dbReference type="Proteomes" id="UP001295740">
    <property type="component" value="Unassembled WGS sequence"/>
</dbReference>
<reference evidence="1" key="1">
    <citation type="submission" date="2023-10" db="EMBL/GenBank/DDBJ databases">
        <authorList>
            <person name="Hackl T."/>
        </authorList>
    </citation>
    <scope>NUCLEOTIDE SEQUENCE</scope>
</reference>
<accession>A0AAI8V608</accession>
<comment type="caution">
    <text evidence="1">The sequence shown here is derived from an EMBL/GenBank/DDBJ whole genome shotgun (WGS) entry which is preliminary data.</text>
</comment>
<name>A0AAI8V608_9PEZI</name>
<sequence>MPTYNNQPAATEADADAGWTALVPAVLALDAQIPVPANYSLFFGRPNPMESIDFEPHHLHTMPRDALITFFERK</sequence>
<organism evidence="1 2">
    <name type="scientific">Anthostomella pinea</name>
    <dbReference type="NCBI Taxonomy" id="933095"/>
    <lineage>
        <taxon>Eukaryota</taxon>
        <taxon>Fungi</taxon>
        <taxon>Dikarya</taxon>
        <taxon>Ascomycota</taxon>
        <taxon>Pezizomycotina</taxon>
        <taxon>Sordariomycetes</taxon>
        <taxon>Xylariomycetidae</taxon>
        <taxon>Xylariales</taxon>
        <taxon>Xylariaceae</taxon>
        <taxon>Anthostomella</taxon>
    </lineage>
</organism>
<evidence type="ECO:0000313" key="2">
    <source>
        <dbReference type="Proteomes" id="UP001295740"/>
    </source>
</evidence>
<dbReference type="EMBL" id="CAUWAG010000003">
    <property type="protein sequence ID" value="CAJ2501638.1"/>
    <property type="molecule type" value="Genomic_DNA"/>
</dbReference>
<gene>
    <name evidence="1" type="ORF">KHLLAP_LOCUS2106</name>
</gene>
<proteinExistence type="predicted"/>
<dbReference type="AlphaFoldDB" id="A0AAI8V608"/>
<protein>
    <submittedName>
        <fullName evidence="1">Uu.00g044910.m01.CDS01</fullName>
    </submittedName>
</protein>
<evidence type="ECO:0000313" key="1">
    <source>
        <dbReference type="EMBL" id="CAJ2501638.1"/>
    </source>
</evidence>